<dbReference type="Proteomes" id="UP000094769">
    <property type="component" value="Unassembled WGS sequence"/>
</dbReference>
<comment type="similarity">
    <text evidence="2">Belongs to the GtrA family.</text>
</comment>
<comment type="caution">
    <text evidence="8">The sequence shown here is derived from an EMBL/GenBank/DDBJ whole genome shotgun (WGS) entry which is preliminary data.</text>
</comment>
<evidence type="ECO:0000256" key="3">
    <source>
        <dbReference type="ARBA" id="ARBA00022692"/>
    </source>
</evidence>
<comment type="subcellular location">
    <subcellularLocation>
        <location evidence="1">Membrane</location>
        <topology evidence="1">Multi-pass membrane protein</topology>
    </subcellularLocation>
</comment>
<evidence type="ECO:0000256" key="2">
    <source>
        <dbReference type="ARBA" id="ARBA00009399"/>
    </source>
</evidence>
<dbReference type="OrthoDB" id="7926501at2"/>
<evidence type="ECO:0000256" key="4">
    <source>
        <dbReference type="ARBA" id="ARBA00022989"/>
    </source>
</evidence>
<feature type="transmembrane region" description="Helical" evidence="6">
    <location>
        <begin position="33"/>
        <end position="49"/>
    </location>
</feature>
<keyword evidence="3 6" id="KW-0812">Transmembrane</keyword>
<proteinExistence type="inferred from homology"/>
<dbReference type="EMBL" id="MARB01000002">
    <property type="protein sequence ID" value="ODJ89317.1"/>
    <property type="molecule type" value="Genomic_DNA"/>
</dbReference>
<dbReference type="InterPro" id="IPR007267">
    <property type="entry name" value="GtrA_DPMS_TM"/>
</dbReference>
<feature type="transmembrane region" description="Helical" evidence="6">
    <location>
        <begin position="98"/>
        <end position="117"/>
    </location>
</feature>
<sequence length="127" mass="13749">MKQFGMFAVAGTIGYLVDVAVLLLCNLVMGPHIGRLVSFSAAVVTTWLINRRHTFSTSGDASLRREFSRYFTTSIGGGAVNLLSYSAVVNALNLTPVWLPLAVAFGSLSGMTVNFLLAKHFVFTYPK</sequence>
<evidence type="ECO:0000256" key="1">
    <source>
        <dbReference type="ARBA" id="ARBA00004141"/>
    </source>
</evidence>
<keyword evidence="9" id="KW-1185">Reference proteome</keyword>
<dbReference type="PANTHER" id="PTHR38459">
    <property type="entry name" value="PROPHAGE BACTOPRENOL-LINKED GLUCOSE TRANSLOCASE HOMOLOG"/>
    <property type="match status" value="1"/>
</dbReference>
<dbReference type="RefSeq" id="WP_069121054.1">
    <property type="nucleotide sequence ID" value="NZ_MARB01000002.1"/>
</dbReference>
<organism evidence="8 9">
    <name type="scientific">Candidatus Thiodiazotropha endolucinida</name>
    <dbReference type="NCBI Taxonomy" id="1655433"/>
    <lineage>
        <taxon>Bacteria</taxon>
        <taxon>Pseudomonadati</taxon>
        <taxon>Pseudomonadota</taxon>
        <taxon>Gammaproteobacteria</taxon>
        <taxon>Chromatiales</taxon>
        <taxon>Sedimenticolaceae</taxon>
        <taxon>Candidatus Thiodiazotropha</taxon>
    </lineage>
</organism>
<reference evidence="8 9" key="1">
    <citation type="submission" date="2016-06" db="EMBL/GenBank/DDBJ databases">
        <title>Genome sequence of endosymbiont of Candidatus Endolucinida thiodiazotropha.</title>
        <authorList>
            <person name="Poehlein A."/>
            <person name="Koenig S."/>
            <person name="Heiden S.E."/>
            <person name="Thuermer A."/>
            <person name="Voget S."/>
            <person name="Daniel R."/>
            <person name="Markert S."/>
            <person name="Gros O."/>
            <person name="Schweder T."/>
        </authorList>
    </citation>
    <scope>NUCLEOTIDE SEQUENCE [LARGE SCALE GENOMIC DNA]</scope>
    <source>
        <strain evidence="8 9">COS</strain>
    </source>
</reference>
<protein>
    <submittedName>
        <fullName evidence="8">GtrA-like protein</fullName>
    </submittedName>
</protein>
<evidence type="ECO:0000256" key="5">
    <source>
        <dbReference type="ARBA" id="ARBA00023136"/>
    </source>
</evidence>
<evidence type="ECO:0000313" key="8">
    <source>
        <dbReference type="EMBL" id="ODJ89317.1"/>
    </source>
</evidence>
<evidence type="ECO:0000313" key="9">
    <source>
        <dbReference type="Proteomes" id="UP000094769"/>
    </source>
</evidence>
<dbReference type="PANTHER" id="PTHR38459:SF1">
    <property type="entry name" value="PROPHAGE BACTOPRENOL-LINKED GLUCOSE TRANSLOCASE HOMOLOG"/>
    <property type="match status" value="1"/>
</dbReference>
<gene>
    <name evidence="8" type="ORF">CODIS_04160</name>
</gene>
<feature type="domain" description="GtrA/DPMS transmembrane" evidence="7">
    <location>
        <begin position="7"/>
        <end position="123"/>
    </location>
</feature>
<feature type="transmembrane region" description="Helical" evidence="6">
    <location>
        <begin position="7"/>
        <end position="27"/>
    </location>
</feature>
<accession>A0A7Z0VP64</accession>
<dbReference type="GO" id="GO:0000271">
    <property type="term" value="P:polysaccharide biosynthetic process"/>
    <property type="evidence" value="ECO:0007669"/>
    <property type="project" value="InterPro"/>
</dbReference>
<evidence type="ECO:0000259" key="7">
    <source>
        <dbReference type="Pfam" id="PF04138"/>
    </source>
</evidence>
<feature type="transmembrane region" description="Helical" evidence="6">
    <location>
        <begin position="70"/>
        <end position="92"/>
    </location>
</feature>
<keyword evidence="5 6" id="KW-0472">Membrane</keyword>
<dbReference type="GO" id="GO:0005886">
    <property type="term" value="C:plasma membrane"/>
    <property type="evidence" value="ECO:0007669"/>
    <property type="project" value="TreeGrafter"/>
</dbReference>
<dbReference type="Pfam" id="PF04138">
    <property type="entry name" value="GtrA_DPMS_TM"/>
    <property type="match status" value="1"/>
</dbReference>
<dbReference type="AlphaFoldDB" id="A0A7Z0VP64"/>
<dbReference type="InterPro" id="IPR051401">
    <property type="entry name" value="GtrA_CellWall_Glycosyl"/>
</dbReference>
<evidence type="ECO:0000256" key="6">
    <source>
        <dbReference type="SAM" id="Phobius"/>
    </source>
</evidence>
<keyword evidence="4 6" id="KW-1133">Transmembrane helix</keyword>
<name>A0A7Z0VP64_9GAMM</name>